<comment type="caution">
    <text evidence="1">The sequence shown here is derived from an EMBL/GenBank/DDBJ whole genome shotgun (WGS) entry which is preliminary data.</text>
</comment>
<proteinExistence type="predicted"/>
<organism evidence="1 2">
    <name type="scientific">Colletotrichum liriopes</name>
    <dbReference type="NCBI Taxonomy" id="708192"/>
    <lineage>
        <taxon>Eukaryota</taxon>
        <taxon>Fungi</taxon>
        <taxon>Dikarya</taxon>
        <taxon>Ascomycota</taxon>
        <taxon>Pezizomycotina</taxon>
        <taxon>Sordariomycetes</taxon>
        <taxon>Hypocreomycetidae</taxon>
        <taxon>Glomerellales</taxon>
        <taxon>Glomerellaceae</taxon>
        <taxon>Colletotrichum</taxon>
        <taxon>Colletotrichum spaethianum species complex</taxon>
    </lineage>
</organism>
<sequence length="96" mass="10625">MILSGKRVVAFVDSMADQQKFPWLLDQFSQTWESPFDHMDRPFPTPLPARSSAHPTCQTRSLVTTSASWTTTSTGPTKLLASAPSGPWQVFRASGR</sequence>
<dbReference type="EMBL" id="BPPX01000007">
    <property type="protein sequence ID" value="GJC81550.1"/>
    <property type="molecule type" value="Genomic_DNA"/>
</dbReference>
<name>A0AA37LQH7_9PEZI</name>
<dbReference type="Pfam" id="PF26146">
    <property type="entry name" value="PI-PLC_X"/>
    <property type="match status" value="1"/>
</dbReference>
<gene>
    <name evidence="1" type="ORF">ColLi_04388</name>
</gene>
<dbReference type="Proteomes" id="UP001055172">
    <property type="component" value="Unassembled WGS sequence"/>
</dbReference>
<keyword evidence="2" id="KW-1185">Reference proteome</keyword>
<evidence type="ECO:0000313" key="2">
    <source>
        <dbReference type="Proteomes" id="UP001055172"/>
    </source>
</evidence>
<protein>
    <submittedName>
        <fullName evidence="1">PI-PLC X domain-containing protein 1</fullName>
    </submittedName>
</protein>
<evidence type="ECO:0000313" key="1">
    <source>
        <dbReference type="EMBL" id="GJC81550.1"/>
    </source>
</evidence>
<reference evidence="1 2" key="1">
    <citation type="submission" date="2021-07" db="EMBL/GenBank/DDBJ databases">
        <title>Genome data of Colletotrichum spaethianum.</title>
        <authorList>
            <person name="Utami Y.D."/>
            <person name="Hiruma K."/>
        </authorList>
    </citation>
    <scope>NUCLEOTIDE SEQUENCE [LARGE SCALE GENOMIC DNA]</scope>
    <source>
        <strain evidence="1 2">MAFF 242679</strain>
    </source>
</reference>
<dbReference type="AlphaFoldDB" id="A0AA37LQH7"/>
<accession>A0AA37LQH7</accession>